<name>A0ABD1RFU6_9LAMI</name>
<comment type="caution">
    <text evidence="2">The sequence shown here is derived from an EMBL/GenBank/DDBJ whole genome shotgun (WGS) entry which is preliminary data.</text>
</comment>
<organism evidence="2 3">
    <name type="scientific">Abeliophyllum distichum</name>
    <dbReference type="NCBI Taxonomy" id="126358"/>
    <lineage>
        <taxon>Eukaryota</taxon>
        <taxon>Viridiplantae</taxon>
        <taxon>Streptophyta</taxon>
        <taxon>Embryophyta</taxon>
        <taxon>Tracheophyta</taxon>
        <taxon>Spermatophyta</taxon>
        <taxon>Magnoliopsida</taxon>
        <taxon>eudicotyledons</taxon>
        <taxon>Gunneridae</taxon>
        <taxon>Pentapetalae</taxon>
        <taxon>asterids</taxon>
        <taxon>lamiids</taxon>
        <taxon>Lamiales</taxon>
        <taxon>Oleaceae</taxon>
        <taxon>Forsythieae</taxon>
        <taxon>Abeliophyllum</taxon>
    </lineage>
</organism>
<sequence length="138" mass="15497">MGTEHESGGCEMETEGESGDCEIENRSETVGIEVASLDESLETPIEGVAEGVGIQTGGAYVPQYNEHKDCNIEPEWEAFLDRYQKEIWNSLEDGFEINNEEEPISTLELEPTTDSKVHELHHTEYQEGIVDSDFDNEK</sequence>
<evidence type="ECO:0000256" key="1">
    <source>
        <dbReference type="SAM" id="MobiDB-lite"/>
    </source>
</evidence>
<gene>
    <name evidence="2" type="ORF">Adt_32021</name>
</gene>
<evidence type="ECO:0000313" key="2">
    <source>
        <dbReference type="EMBL" id="KAL2487265.1"/>
    </source>
</evidence>
<reference evidence="3" key="1">
    <citation type="submission" date="2024-07" db="EMBL/GenBank/DDBJ databases">
        <title>Two chromosome-level genome assemblies of Korean endemic species Abeliophyllum distichum and Forsythia ovata (Oleaceae).</title>
        <authorList>
            <person name="Jang H."/>
        </authorList>
    </citation>
    <scope>NUCLEOTIDE SEQUENCE [LARGE SCALE GENOMIC DNA]</scope>
</reference>
<dbReference type="EMBL" id="JBFOLK010000009">
    <property type="protein sequence ID" value="KAL2487265.1"/>
    <property type="molecule type" value="Genomic_DNA"/>
</dbReference>
<dbReference type="Proteomes" id="UP001604336">
    <property type="component" value="Unassembled WGS sequence"/>
</dbReference>
<protein>
    <submittedName>
        <fullName evidence="2">Uncharacterized protein</fullName>
    </submittedName>
</protein>
<feature type="compositionally biased region" description="Acidic residues" evidence="1">
    <location>
        <begin position="12"/>
        <end position="22"/>
    </location>
</feature>
<proteinExistence type="predicted"/>
<dbReference type="AlphaFoldDB" id="A0ABD1RFU6"/>
<accession>A0ABD1RFU6</accession>
<evidence type="ECO:0000313" key="3">
    <source>
        <dbReference type="Proteomes" id="UP001604336"/>
    </source>
</evidence>
<keyword evidence="3" id="KW-1185">Reference proteome</keyword>
<feature type="region of interest" description="Disordered" evidence="1">
    <location>
        <begin position="1"/>
        <end position="23"/>
    </location>
</feature>